<dbReference type="PRINTS" id="PR00348">
    <property type="entry name" value="UBIQUITIN"/>
</dbReference>
<dbReference type="EMBL" id="JARAOO010000006">
    <property type="protein sequence ID" value="KAJ7966221.1"/>
    <property type="molecule type" value="Genomic_DNA"/>
</dbReference>
<evidence type="ECO:0000256" key="1">
    <source>
        <dbReference type="SAM" id="MobiDB-lite"/>
    </source>
</evidence>
<accession>A0AAD7PS55</accession>
<dbReference type="KEGG" id="qsa:O6P43_015726"/>
<feature type="compositionally biased region" description="Polar residues" evidence="1">
    <location>
        <begin position="102"/>
        <end position="118"/>
    </location>
</feature>
<feature type="region of interest" description="Disordered" evidence="1">
    <location>
        <begin position="192"/>
        <end position="221"/>
    </location>
</feature>
<dbReference type="InterPro" id="IPR029071">
    <property type="entry name" value="Ubiquitin-like_domsf"/>
</dbReference>
<dbReference type="Proteomes" id="UP001163823">
    <property type="component" value="Chromosome 6"/>
</dbReference>
<gene>
    <name evidence="3" type="ORF">O6P43_015726</name>
</gene>
<feature type="compositionally biased region" description="Pro residues" evidence="1">
    <location>
        <begin position="212"/>
        <end position="221"/>
    </location>
</feature>
<evidence type="ECO:0000313" key="3">
    <source>
        <dbReference type="EMBL" id="KAJ7966221.1"/>
    </source>
</evidence>
<proteinExistence type="predicted"/>
<keyword evidence="4" id="KW-1185">Reference proteome</keyword>
<dbReference type="GO" id="GO:0036503">
    <property type="term" value="P:ERAD pathway"/>
    <property type="evidence" value="ECO:0007669"/>
    <property type="project" value="TreeGrafter"/>
</dbReference>
<dbReference type="AlphaFoldDB" id="A0AAD7PS55"/>
<sequence length="546" mass="59321">MGSRDGAEVMGSGCHEAKCSEATVEIKIKTLDSQTYTLRVDKCVPVPTLKEEIATMTGVEKEQQRLICRGRVLKDNELLSAYQVEDGHTLHLVVGRPAPPSENLSDPATEPASSNDFSQPAPRVVIGTIFSDQSDASHESRSQTISAVLSSFMMVNIERIGERLDHVESALEGLSTTNSSSNLRDFRRLQSEQVAAGSESNSRRSTSLPLPSSVPPEFLQPPVLPDSLTTLMQYLSRLREQFSSSVGSQRNVAGSAGQNRPPSPESLSVVMQSTGRLLVEQVAEQLSQLIRQIDDQENVTALSERMRIQTDASRSGELLHEVGALLLELGRTVRTLQLGQTAADAVVNAGPALYISSSGPNPITAQPRPVQQGRSFVAVPIRNAQSGSLDSSVLTGNTNLRTQTEGRLQDDQLISPVVFGNQYQRTVLPGGEMQFGIDAVFQNTSSRTDARHEETPEPAANTQDEGQNIIHEGNFLSNLLRQVMPIISQNIARESDTSHAEAANVSDARNREASSEQAQEHSTTVTSSRRRASPPPPPNSKRHKRE</sequence>
<dbReference type="PANTHER" id="PTHR15204:SF0">
    <property type="entry name" value="LARGE PROLINE-RICH PROTEIN BAG6"/>
    <property type="match status" value="1"/>
</dbReference>
<organism evidence="3 4">
    <name type="scientific">Quillaja saponaria</name>
    <name type="common">Soap bark tree</name>
    <dbReference type="NCBI Taxonomy" id="32244"/>
    <lineage>
        <taxon>Eukaryota</taxon>
        <taxon>Viridiplantae</taxon>
        <taxon>Streptophyta</taxon>
        <taxon>Embryophyta</taxon>
        <taxon>Tracheophyta</taxon>
        <taxon>Spermatophyta</taxon>
        <taxon>Magnoliopsida</taxon>
        <taxon>eudicotyledons</taxon>
        <taxon>Gunneridae</taxon>
        <taxon>Pentapetalae</taxon>
        <taxon>rosids</taxon>
        <taxon>fabids</taxon>
        <taxon>Fabales</taxon>
        <taxon>Quillajaceae</taxon>
        <taxon>Quillaja</taxon>
    </lineage>
</organism>
<dbReference type="GO" id="GO:0031593">
    <property type="term" value="F:polyubiquitin modification-dependent protein binding"/>
    <property type="evidence" value="ECO:0007669"/>
    <property type="project" value="TreeGrafter"/>
</dbReference>
<protein>
    <submittedName>
        <fullName evidence="3">Large proline-rich protein BAG6-like</fullName>
    </submittedName>
</protein>
<feature type="domain" description="Ubiquitin-like" evidence="2">
    <location>
        <begin position="24"/>
        <end position="99"/>
    </location>
</feature>
<name>A0AAD7PS55_QUISA</name>
<dbReference type="FunFam" id="3.10.20.90:FF:000154">
    <property type="entry name" value="Large proline-rich protein BAG6"/>
    <property type="match status" value="1"/>
</dbReference>
<evidence type="ECO:0000259" key="2">
    <source>
        <dbReference type="PROSITE" id="PS50053"/>
    </source>
</evidence>
<evidence type="ECO:0000313" key="4">
    <source>
        <dbReference type="Proteomes" id="UP001163823"/>
    </source>
</evidence>
<dbReference type="GO" id="GO:0051787">
    <property type="term" value="F:misfolded protein binding"/>
    <property type="evidence" value="ECO:0007669"/>
    <property type="project" value="TreeGrafter"/>
</dbReference>
<reference evidence="3" key="1">
    <citation type="journal article" date="2023" name="Science">
        <title>Elucidation of the pathway for biosynthesis of saponin adjuvants from the soapbark tree.</title>
        <authorList>
            <person name="Reed J."/>
            <person name="Orme A."/>
            <person name="El-Demerdash A."/>
            <person name="Owen C."/>
            <person name="Martin L.B.B."/>
            <person name="Misra R.C."/>
            <person name="Kikuchi S."/>
            <person name="Rejzek M."/>
            <person name="Martin A.C."/>
            <person name="Harkess A."/>
            <person name="Leebens-Mack J."/>
            <person name="Louveau T."/>
            <person name="Stephenson M.J."/>
            <person name="Osbourn A."/>
        </authorList>
    </citation>
    <scope>NUCLEOTIDE SEQUENCE</scope>
    <source>
        <strain evidence="3">S10</strain>
    </source>
</reference>
<dbReference type="InterPro" id="IPR019956">
    <property type="entry name" value="Ubiquitin_dom"/>
</dbReference>
<comment type="caution">
    <text evidence="3">The sequence shown here is derived from an EMBL/GenBank/DDBJ whole genome shotgun (WGS) entry which is preliminary data.</text>
</comment>
<dbReference type="SMART" id="SM00213">
    <property type="entry name" value="UBQ"/>
    <property type="match status" value="1"/>
</dbReference>
<dbReference type="PROSITE" id="PS50053">
    <property type="entry name" value="UBIQUITIN_2"/>
    <property type="match status" value="1"/>
</dbReference>
<dbReference type="Pfam" id="PF00240">
    <property type="entry name" value="ubiquitin"/>
    <property type="match status" value="1"/>
</dbReference>
<dbReference type="SUPFAM" id="SSF54236">
    <property type="entry name" value="Ubiquitin-like"/>
    <property type="match status" value="1"/>
</dbReference>
<dbReference type="InterPro" id="IPR000626">
    <property type="entry name" value="Ubiquitin-like_dom"/>
</dbReference>
<dbReference type="PANTHER" id="PTHR15204">
    <property type="entry name" value="LARGE PROLINE-RICH PROTEIN BAG6"/>
    <property type="match status" value="1"/>
</dbReference>
<feature type="region of interest" description="Disordered" evidence="1">
    <location>
        <begin position="446"/>
        <end position="467"/>
    </location>
</feature>
<feature type="region of interest" description="Disordered" evidence="1">
    <location>
        <begin position="246"/>
        <end position="267"/>
    </location>
</feature>
<feature type="region of interest" description="Disordered" evidence="1">
    <location>
        <begin position="95"/>
        <end position="120"/>
    </location>
</feature>
<feature type="region of interest" description="Disordered" evidence="1">
    <location>
        <begin position="492"/>
        <end position="546"/>
    </location>
</feature>
<dbReference type="Gene3D" id="3.10.20.90">
    <property type="entry name" value="Phosphatidylinositol 3-kinase Catalytic Subunit, Chain A, domain 1"/>
    <property type="match status" value="1"/>
</dbReference>
<dbReference type="GO" id="GO:0071818">
    <property type="term" value="C:BAT3 complex"/>
    <property type="evidence" value="ECO:0007669"/>
    <property type="project" value="TreeGrafter"/>
</dbReference>